<dbReference type="PANTHER" id="PTHR44051:SF19">
    <property type="entry name" value="DISULFIDE-BOND OXIDOREDUCTASE YFCG"/>
    <property type="match status" value="1"/>
</dbReference>
<evidence type="ECO:0000256" key="1">
    <source>
        <dbReference type="SAM" id="MobiDB-lite"/>
    </source>
</evidence>
<dbReference type="SUPFAM" id="SSF52833">
    <property type="entry name" value="Thioredoxin-like"/>
    <property type="match status" value="1"/>
</dbReference>
<reference evidence="4 5" key="1">
    <citation type="submission" date="2017-10" db="EMBL/GenBank/DDBJ databases">
        <title>Two draft genome sequences of Pusillimonas sp. strains isolated from a nitrate- and radionuclide-contaminated groundwater in Russia.</title>
        <authorList>
            <person name="Grouzdev D.S."/>
            <person name="Tourova T.P."/>
            <person name="Goeva M.A."/>
            <person name="Babich T.L."/>
            <person name="Sokolova D.S."/>
            <person name="Abdullin R."/>
            <person name="Poltaraus A.B."/>
            <person name="Toshchakov S.V."/>
            <person name="Nazina T.N."/>
        </authorList>
    </citation>
    <scope>NUCLEOTIDE SEQUENCE [LARGE SCALE GENOMIC DNA]</scope>
    <source>
        <strain evidence="4 5">JR1/69-3-13</strain>
    </source>
</reference>
<comment type="caution">
    <text evidence="4">The sequence shown here is derived from an EMBL/GenBank/DDBJ whole genome shotgun (WGS) entry which is preliminary data.</text>
</comment>
<evidence type="ECO:0000313" key="4">
    <source>
        <dbReference type="EMBL" id="PLC50559.1"/>
    </source>
</evidence>
<dbReference type="OrthoDB" id="81087at2"/>
<dbReference type="AlphaFoldDB" id="A0A2N4U6D7"/>
<dbReference type="InterPro" id="IPR036249">
    <property type="entry name" value="Thioredoxin-like_sf"/>
</dbReference>
<dbReference type="Proteomes" id="UP000234190">
    <property type="component" value="Unassembled WGS sequence"/>
</dbReference>
<keyword evidence="4" id="KW-0808">Transferase</keyword>
<evidence type="ECO:0000313" key="5">
    <source>
        <dbReference type="Proteomes" id="UP000234190"/>
    </source>
</evidence>
<name>A0A2N4U6D7_9BURK</name>
<dbReference type="GO" id="GO:0016740">
    <property type="term" value="F:transferase activity"/>
    <property type="evidence" value="ECO:0007669"/>
    <property type="project" value="UniProtKB-KW"/>
</dbReference>
<organism evidence="4 5">
    <name type="scientific">Pollutimonas subterranea</name>
    <dbReference type="NCBI Taxonomy" id="2045210"/>
    <lineage>
        <taxon>Bacteria</taxon>
        <taxon>Pseudomonadati</taxon>
        <taxon>Pseudomonadota</taxon>
        <taxon>Betaproteobacteria</taxon>
        <taxon>Burkholderiales</taxon>
        <taxon>Alcaligenaceae</taxon>
        <taxon>Pollutimonas</taxon>
    </lineage>
</organism>
<dbReference type="InterPro" id="IPR040079">
    <property type="entry name" value="Glutathione_S-Trfase"/>
</dbReference>
<dbReference type="InterPro" id="IPR004045">
    <property type="entry name" value="Glutathione_S-Trfase_N"/>
</dbReference>
<dbReference type="Gene3D" id="1.20.1050.10">
    <property type="match status" value="1"/>
</dbReference>
<proteinExistence type="predicted"/>
<dbReference type="EMBL" id="PDNW01000004">
    <property type="protein sequence ID" value="PLC50559.1"/>
    <property type="molecule type" value="Genomic_DNA"/>
</dbReference>
<dbReference type="PROSITE" id="PS50404">
    <property type="entry name" value="GST_NTER"/>
    <property type="match status" value="1"/>
</dbReference>
<dbReference type="Pfam" id="PF13409">
    <property type="entry name" value="GST_N_2"/>
    <property type="match status" value="1"/>
</dbReference>
<evidence type="ECO:0000259" key="2">
    <source>
        <dbReference type="PROSITE" id="PS50404"/>
    </source>
</evidence>
<dbReference type="InterPro" id="IPR036282">
    <property type="entry name" value="Glutathione-S-Trfase_C_sf"/>
</dbReference>
<protein>
    <submittedName>
        <fullName evidence="4">Glutathione S-transferase</fullName>
    </submittedName>
</protein>
<dbReference type="Gene3D" id="3.40.30.10">
    <property type="entry name" value="Glutaredoxin"/>
    <property type="match status" value="1"/>
</dbReference>
<feature type="domain" description="GST N-terminal" evidence="2">
    <location>
        <begin position="1"/>
        <end position="86"/>
    </location>
</feature>
<dbReference type="SUPFAM" id="SSF47616">
    <property type="entry name" value="GST C-terminal domain-like"/>
    <property type="match status" value="1"/>
</dbReference>
<dbReference type="SFLD" id="SFLDG00358">
    <property type="entry name" value="Main_(cytGST)"/>
    <property type="match status" value="1"/>
</dbReference>
<accession>A0A2N4U6D7</accession>
<sequence>MIRFYYHPTPNPAKVALFLEEAGLDYELVPVDTSKGQQHDPEFRKINPNGKVPAIVDLDGPGGQPAAVFDSTAILLYLAEKTDRFLGQAQDRPQLLSWLLFIASGLGPFSGQAVHFQYAAPAGLDYAVNRYRREAERHYQVLDDHLSNRKFIVGNEYTIADISAWGWLDRAARVMKGDEDPLAPYPNIKRWFREVDARPAAAHARAVASDIEFKKVNDEETQRALFPSNFPPADAKSGK</sequence>
<evidence type="ECO:0000259" key="3">
    <source>
        <dbReference type="PROSITE" id="PS50405"/>
    </source>
</evidence>
<dbReference type="InterPro" id="IPR010987">
    <property type="entry name" value="Glutathione-S-Trfase_C-like"/>
</dbReference>
<keyword evidence="5" id="KW-1185">Reference proteome</keyword>
<dbReference type="RefSeq" id="WP_102073104.1">
    <property type="nucleotide sequence ID" value="NZ_PDNW01000004.1"/>
</dbReference>
<gene>
    <name evidence="4" type="ORF">CR159_05965</name>
</gene>
<dbReference type="PROSITE" id="PS50405">
    <property type="entry name" value="GST_CTER"/>
    <property type="match status" value="1"/>
</dbReference>
<dbReference type="Pfam" id="PF13410">
    <property type="entry name" value="GST_C_2"/>
    <property type="match status" value="1"/>
</dbReference>
<dbReference type="SFLD" id="SFLDS00019">
    <property type="entry name" value="Glutathione_Transferase_(cytos"/>
    <property type="match status" value="1"/>
</dbReference>
<feature type="domain" description="GST C-terminal" evidence="3">
    <location>
        <begin position="88"/>
        <end position="225"/>
    </location>
</feature>
<dbReference type="PANTHER" id="PTHR44051">
    <property type="entry name" value="GLUTATHIONE S-TRANSFERASE-RELATED"/>
    <property type="match status" value="1"/>
</dbReference>
<dbReference type="SFLD" id="SFLDG01151">
    <property type="entry name" value="Main.2:_Nu-like"/>
    <property type="match status" value="1"/>
</dbReference>
<dbReference type="CDD" id="cd03048">
    <property type="entry name" value="GST_N_Ure2p_like"/>
    <property type="match status" value="1"/>
</dbReference>
<feature type="region of interest" description="Disordered" evidence="1">
    <location>
        <begin position="219"/>
        <end position="239"/>
    </location>
</feature>